<dbReference type="EMBL" id="LWDL01000011">
    <property type="protein sequence ID" value="OQW52939.1"/>
    <property type="molecule type" value="Genomic_DNA"/>
</dbReference>
<sequence>MVRRSMRQWQLAAILLVVLAGGSGYFVYHAYHGRFGLKARGELITRIAELKNEHGLVRSERALWERRVNLLSADKLDPDFLEEQARDALNWSHGNDVVIIERDAHSSQSR</sequence>
<reference evidence="1 2" key="1">
    <citation type="journal article" date="2017" name="Water Res.">
        <title>Comammox in drinking water systems.</title>
        <authorList>
            <person name="Wang Y."/>
            <person name="Ma L."/>
            <person name="Mao Y."/>
            <person name="Jiang X."/>
            <person name="Xia Y."/>
            <person name="Yu K."/>
            <person name="Li B."/>
            <person name="Zhang T."/>
        </authorList>
    </citation>
    <scope>NUCLEOTIDE SEQUENCE [LARGE SCALE GENOMIC DNA]</scope>
    <source>
        <strain evidence="1">SG_bin8</strain>
    </source>
</reference>
<dbReference type="Pfam" id="PF04977">
    <property type="entry name" value="DivIC"/>
    <property type="match status" value="1"/>
</dbReference>
<gene>
    <name evidence="1" type="ORF">A4S15_05960</name>
</gene>
<dbReference type="AlphaFoldDB" id="A0A1W9HZT9"/>
<name>A0A1W9HZT9_9HYPH</name>
<dbReference type="InterPro" id="IPR007060">
    <property type="entry name" value="FtsL/DivIC"/>
</dbReference>
<dbReference type="RefSeq" id="WP_376801059.1">
    <property type="nucleotide sequence ID" value="NZ_DBNB01000039.1"/>
</dbReference>
<accession>A0A1W9HZT9</accession>
<organism evidence="1 2">
    <name type="scientific">Candidatus Raskinella chloraquaticus</name>
    <dbReference type="NCBI Taxonomy" id="1951219"/>
    <lineage>
        <taxon>Bacteria</taxon>
        <taxon>Pseudomonadati</taxon>
        <taxon>Pseudomonadota</taxon>
        <taxon>Alphaproteobacteria</taxon>
        <taxon>Hyphomicrobiales</taxon>
        <taxon>Phreatobacteraceae</taxon>
        <taxon>Candidatus Raskinella</taxon>
    </lineage>
</organism>
<evidence type="ECO:0000313" key="1">
    <source>
        <dbReference type="EMBL" id="OQW52939.1"/>
    </source>
</evidence>
<proteinExistence type="predicted"/>
<dbReference type="Proteomes" id="UP000192872">
    <property type="component" value="Unassembled WGS sequence"/>
</dbReference>
<evidence type="ECO:0000313" key="2">
    <source>
        <dbReference type="Proteomes" id="UP000192872"/>
    </source>
</evidence>
<protein>
    <recommendedName>
        <fullName evidence="3">Septum formation initiator</fullName>
    </recommendedName>
</protein>
<dbReference type="STRING" id="1827387.A4S15_05960"/>
<comment type="caution">
    <text evidence="1">The sequence shown here is derived from an EMBL/GenBank/DDBJ whole genome shotgun (WGS) entry which is preliminary data.</text>
</comment>
<evidence type="ECO:0008006" key="3">
    <source>
        <dbReference type="Google" id="ProtNLM"/>
    </source>
</evidence>